<dbReference type="InterPro" id="IPR052562">
    <property type="entry name" value="Ketohexokinase-related"/>
</dbReference>
<protein>
    <submittedName>
        <fullName evidence="6">PfkB family carbohydrate kinase</fullName>
    </submittedName>
</protein>
<evidence type="ECO:0000256" key="2">
    <source>
        <dbReference type="ARBA" id="ARBA00022679"/>
    </source>
</evidence>
<proteinExistence type="inferred from homology"/>
<dbReference type="PANTHER" id="PTHR42774:SF3">
    <property type="entry name" value="KETOHEXOKINASE"/>
    <property type="match status" value="1"/>
</dbReference>
<dbReference type="InterPro" id="IPR002173">
    <property type="entry name" value="Carboh/pur_kinase_PfkB_CS"/>
</dbReference>
<dbReference type="SUPFAM" id="SSF53613">
    <property type="entry name" value="Ribokinase-like"/>
    <property type="match status" value="1"/>
</dbReference>
<dbReference type="EMBL" id="CP134880">
    <property type="protein sequence ID" value="WNM28249.1"/>
    <property type="molecule type" value="Genomic_DNA"/>
</dbReference>
<dbReference type="KEGG" id="dcp:RN607_04400"/>
<evidence type="ECO:0000256" key="4">
    <source>
        <dbReference type="RuleBase" id="RU003704"/>
    </source>
</evidence>
<dbReference type="PANTHER" id="PTHR42774">
    <property type="entry name" value="PHOSPHOTRANSFERASE SYSTEM TRANSPORT PROTEIN"/>
    <property type="match status" value="1"/>
</dbReference>
<comment type="similarity">
    <text evidence="1 4">Belongs to the carbohydrate kinase PfkB family.</text>
</comment>
<organism evidence="6">
    <name type="scientific">Demequina capsici</name>
    <dbReference type="NCBI Taxonomy" id="3075620"/>
    <lineage>
        <taxon>Bacteria</taxon>
        <taxon>Bacillati</taxon>
        <taxon>Actinomycetota</taxon>
        <taxon>Actinomycetes</taxon>
        <taxon>Micrococcales</taxon>
        <taxon>Demequinaceae</taxon>
        <taxon>Demequina</taxon>
    </lineage>
</organism>
<dbReference type="InterPro" id="IPR029056">
    <property type="entry name" value="Ribokinase-like"/>
</dbReference>
<dbReference type="InterPro" id="IPR011611">
    <property type="entry name" value="PfkB_dom"/>
</dbReference>
<dbReference type="Gene3D" id="3.40.1190.20">
    <property type="match status" value="1"/>
</dbReference>
<feature type="domain" description="Carbohydrate kinase PfkB" evidence="5">
    <location>
        <begin position="7"/>
        <end position="292"/>
    </location>
</feature>
<dbReference type="PROSITE" id="PS00584">
    <property type="entry name" value="PFKB_KINASES_2"/>
    <property type="match status" value="1"/>
</dbReference>
<evidence type="ECO:0000259" key="5">
    <source>
        <dbReference type="Pfam" id="PF00294"/>
    </source>
</evidence>
<dbReference type="Pfam" id="PF00294">
    <property type="entry name" value="PfkB"/>
    <property type="match status" value="1"/>
</dbReference>
<dbReference type="PRINTS" id="PR00990">
    <property type="entry name" value="RIBOKINASE"/>
</dbReference>
<evidence type="ECO:0000256" key="1">
    <source>
        <dbReference type="ARBA" id="ARBA00010688"/>
    </source>
</evidence>
<keyword evidence="2 4" id="KW-0808">Transferase</keyword>
<dbReference type="InterPro" id="IPR002139">
    <property type="entry name" value="Ribo/fructo_kinase"/>
</dbReference>
<accession>A0AA96FEV9</accession>
<sequence>MTTPPRVLLAGLATLDVVQLVDRLPRPNEKVGALDFLVAAGGPAANAAVASARCGSAAIFVTALPRHPLANQVVADLVAHGVEVHVAEADGDGPPPTAAIMVTRSSGDRAVVSPTGSAMAERPTPDGLDADTLLAAVDAVLIDGYHRHLSLPLARAARMRGVPVILDAGSWKAYSDEVLAVVDVAVVSDDFAPPGTEGGSDAVIDALLSRGVRCVIITRGSDAVLYRTPVSAGEVEIATVPVADTLGAGDFFHGAFAHRVAELGLDDERIPDDIAWASAVAGASLGAFGTRSWLERPLPHER</sequence>
<name>A0AA96FEV9_9MICO</name>
<dbReference type="Proteomes" id="UP001303408">
    <property type="component" value="Chromosome"/>
</dbReference>
<gene>
    <name evidence="6" type="ORF">RN607_04400</name>
</gene>
<dbReference type="GO" id="GO:0016301">
    <property type="term" value="F:kinase activity"/>
    <property type="evidence" value="ECO:0007669"/>
    <property type="project" value="UniProtKB-KW"/>
</dbReference>
<dbReference type="AlphaFoldDB" id="A0AA96FEV9"/>
<evidence type="ECO:0000256" key="3">
    <source>
        <dbReference type="ARBA" id="ARBA00022777"/>
    </source>
</evidence>
<reference evidence="6" key="1">
    <citation type="submission" date="2023-09" db="EMBL/GenBank/DDBJ databases">
        <title>Demequina sp. a novel bacteria isolated from Capsicum annuum.</title>
        <authorList>
            <person name="Humaira Z."/>
            <person name="Lee J."/>
            <person name="Cho D."/>
        </authorList>
    </citation>
    <scope>NUCLEOTIDE SEQUENCE</scope>
    <source>
        <strain evidence="6">PMTSA13</strain>
    </source>
</reference>
<evidence type="ECO:0000313" key="6">
    <source>
        <dbReference type="EMBL" id="WNM28249.1"/>
    </source>
</evidence>
<keyword evidence="3 4" id="KW-0418">Kinase</keyword>
<dbReference type="RefSeq" id="WP_313544606.1">
    <property type="nucleotide sequence ID" value="NZ_CP134880.1"/>
</dbReference>